<dbReference type="InterPro" id="IPR051313">
    <property type="entry name" value="Bact_iron-sidero_bind"/>
</dbReference>
<evidence type="ECO:0000313" key="8">
    <source>
        <dbReference type="Proteomes" id="UP001500325"/>
    </source>
</evidence>
<dbReference type="SUPFAM" id="SSF53807">
    <property type="entry name" value="Helical backbone' metal receptor"/>
    <property type="match status" value="1"/>
</dbReference>
<dbReference type="PANTHER" id="PTHR30532:SF24">
    <property type="entry name" value="FERRIC ENTEROBACTIN-BINDING PERIPLASMIC PROTEIN FEPB"/>
    <property type="match status" value="1"/>
</dbReference>
<dbReference type="PANTHER" id="PTHR30532">
    <property type="entry name" value="IRON III DICITRATE-BINDING PERIPLASMIC PROTEIN"/>
    <property type="match status" value="1"/>
</dbReference>
<dbReference type="PROSITE" id="PS51257">
    <property type="entry name" value="PROKAR_LIPOPROTEIN"/>
    <property type="match status" value="1"/>
</dbReference>
<sequence>MRSRLVPLLAAGLAALALLAGCSSAPTDQAAPASAAPGAAHPVTIEHKFGSTTIPAAPQRVVSLGYTEQDAILAFGVVPVGVRYAFGPQDDVFFPWADAAAGAAKPTILPREEVDPEAVAALKPDLIMAVTAGLDQNQYDVLSRIAPVVVPPKEFQDFGVPWQDQTRLTGRALGQSDRADELVAQVEAKFAQVKAANPDLVGRSLVLSGPSYDGRYPFHASADTRTRFFGELGMVVPPELDAIAGDQFYGYLSREQAGMLNEDVLVFQAGSEQEKAAIAADPILRTVPAVAQGRSLFVEGADYDALQFASALSLPYLLDSFVPKLTAAAKA</sequence>
<gene>
    <name evidence="7" type="ORF">GCM10023215_01910</name>
</gene>
<feature type="domain" description="Fe/B12 periplasmic-binding" evidence="6">
    <location>
        <begin position="60"/>
        <end position="329"/>
    </location>
</feature>
<protein>
    <submittedName>
        <fullName evidence="7">Iron-siderophore ABC transporter substrate-binding protein</fullName>
    </submittedName>
</protein>
<evidence type="ECO:0000256" key="2">
    <source>
        <dbReference type="ARBA" id="ARBA00008814"/>
    </source>
</evidence>
<evidence type="ECO:0000256" key="1">
    <source>
        <dbReference type="ARBA" id="ARBA00004196"/>
    </source>
</evidence>
<feature type="signal peptide" evidence="5">
    <location>
        <begin position="1"/>
        <end position="30"/>
    </location>
</feature>
<dbReference type="PROSITE" id="PS50983">
    <property type="entry name" value="FE_B12_PBP"/>
    <property type="match status" value="1"/>
</dbReference>
<dbReference type="Gene3D" id="3.40.50.1980">
    <property type="entry name" value="Nitrogenase molybdenum iron protein domain"/>
    <property type="match status" value="2"/>
</dbReference>
<dbReference type="CDD" id="cd01146">
    <property type="entry name" value="FhuD"/>
    <property type="match status" value="1"/>
</dbReference>
<dbReference type="Pfam" id="PF01497">
    <property type="entry name" value="Peripla_BP_2"/>
    <property type="match status" value="1"/>
</dbReference>
<comment type="subcellular location">
    <subcellularLocation>
        <location evidence="1">Cell envelope</location>
    </subcellularLocation>
</comment>
<feature type="chain" id="PRO_5046024349" evidence="5">
    <location>
        <begin position="31"/>
        <end position="331"/>
    </location>
</feature>
<dbReference type="RefSeq" id="WP_345377691.1">
    <property type="nucleotide sequence ID" value="NZ_BAABIC010000001.1"/>
</dbReference>
<comment type="caution">
    <text evidence="7">The sequence shown here is derived from an EMBL/GenBank/DDBJ whole genome shotgun (WGS) entry which is preliminary data.</text>
</comment>
<dbReference type="Proteomes" id="UP001500325">
    <property type="component" value="Unassembled WGS sequence"/>
</dbReference>
<proteinExistence type="inferred from homology"/>
<name>A0ABP8VVP6_9PSEU</name>
<keyword evidence="4 5" id="KW-0732">Signal</keyword>
<dbReference type="EMBL" id="BAABIC010000001">
    <property type="protein sequence ID" value="GAA4673987.1"/>
    <property type="molecule type" value="Genomic_DNA"/>
</dbReference>
<keyword evidence="8" id="KW-1185">Reference proteome</keyword>
<organism evidence="7 8">
    <name type="scientific">Pseudonocardia yuanmonensis</name>
    <dbReference type="NCBI Taxonomy" id="1095914"/>
    <lineage>
        <taxon>Bacteria</taxon>
        <taxon>Bacillati</taxon>
        <taxon>Actinomycetota</taxon>
        <taxon>Actinomycetes</taxon>
        <taxon>Pseudonocardiales</taxon>
        <taxon>Pseudonocardiaceae</taxon>
        <taxon>Pseudonocardia</taxon>
    </lineage>
</organism>
<comment type="similarity">
    <text evidence="2">Belongs to the bacterial solute-binding protein 8 family.</text>
</comment>
<evidence type="ECO:0000259" key="6">
    <source>
        <dbReference type="PROSITE" id="PS50983"/>
    </source>
</evidence>
<evidence type="ECO:0000256" key="4">
    <source>
        <dbReference type="ARBA" id="ARBA00022729"/>
    </source>
</evidence>
<evidence type="ECO:0000256" key="5">
    <source>
        <dbReference type="SAM" id="SignalP"/>
    </source>
</evidence>
<evidence type="ECO:0000256" key="3">
    <source>
        <dbReference type="ARBA" id="ARBA00022448"/>
    </source>
</evidence>
<accession>A0ABP8VVP6</accession>
<dbReference type="InterPro" id="IPR002491">
    <property type="entry name" value="ABC_transptr_periplasmic_BD"/>
</dbReference>
<reference evidence="8" key="1">
    <citation type="journal article" date="2019" name="Int. J. Syst. Evol. Microbiol.">
        <title>The Global Catalogue of Microorganisms (GCM) 10K type strain sequencing project: providing services to taxonomists for standard genome sequencing and annotation.</title>
        <authorList>
            <consortium name="The Broad Institute Genomics Platform"/>
            <consortium name="The Broad Institute Genome Sequencing Center for Infectious Disease"/>
            <person name="Wu L."/>
            <person name="Ma J."/>
        </authorList>
    </citation>
    <scope>NUCLEOTIDE SEQUENCE [LARGE SCALE GENOMIC DNA]</scope>
    <source>
        <strain evidence="8">JCM 18055</strain>
    </source>
</reference>
<evidence type="ECO:0000313" key="7">
    <source>
        <dbReference type="EMBL" id="GAA4673987.1"/>
    </source>
</evidence>
<keyword evidence="3" id="KW-0813">Transport</keyword>